<dbReference type="Pfam" id="PF08623">
    <property type="entry name" value="TIP120"/>
    <property type="match status" value="1"/>
</dbReference>
<keyword evidence="2" id="KW-0677">Repeat</keyword>
<comment type="caution">
    <text evidence="6">The sequence shown here is derived from an EMBL/GenBank/DDBJ whole genome shotgun (WGS) entry which is preliminary data.</text>
</comment>
<accession>A0A9P7YH25</accession>
<protein>
    <submittedName>
        <fullName evidence="6">Armadillo-type protein</fullName>
    </submittedName>
</protein>
<feature type="region of interest" description="Disordered" evidence="4">
    <location>
        <begin position="366"/>
        <end position="402"/>
    </location>
</feature>
<dbReference type="PANTHER" id="PTHR12696">
    <property type="entry name" value="TIP120"/>
    <property type="match status" value="1"/>
</dbReference>
<sequence length="1350" mass="146630">MSTQVPLNPTSQTVAGLLHKLHDADPDYRFMSLNDLFQVLSIGKSDFLHHDYNTAARTVDGLIKTLDDQNGEVQNLAIKCLGPLVTKLPSSILAPLIEKLSTLNIENSVDNSIPAMALRTVVVTLPRPVGGVFATKDVGDAYSAISRVLIPRLVGHLVVQKPSKNVKLPQPPPGMLDLASNKELESEAVDVLIEVVRCFGPMLRQPEVEAFQNLLVHILESERAGSVVKKRAVVAISILAIHLTDDGLSGFVTRLIESLRNPHLTPVQRRLYITILGSMARSIPGRFGPYLKMLAPFVLSALSQQELEDQREAAAEDGEPNPEVDDVREAALVALDGFLASCGGEMRNFTEETIAASLRFLKYDPNYNDDDDEEMGGTQSEEEEMDGFDDDDDFEADAGFDDDDDDASWKVRRCSAKTLYTLISTRGSGDLLEDGTLYSQVAPTLVQRFNEREENVRLEVIATMSSLIRKTGEGVLVKYSGDEVDYVSQPPQSRKRRRESSTTATFDTKTLLSASAGLTSPTVEPVPASGPRADLARLSPAIIKSTTKLLKSSSIPTKQALVNLLDDIVSVQNGGLAEFFSQIFEPLTEAIKNGSSSSNSSSTSGGAASANANTVKIATLRLIGDIAKTHSSSVLQPYLPKIVPVVVSAVNDKYYKISSEAIGTVEQLVKALTPPRSRSVTQDRQADLQQLFKVIISRVAATEADLEVRQRAIHALGILLARTASPEGSSLITKSDRIEAMDMLSERLRNETTRLAAVHAIDTVAALTTSKDQLDSAWIRDVSLELSAQLRKANRSLRGASLAALKNLVVAPASRDSLDAPTIEGLTSALLPLINAVDLHLLGPALVVLASLVVDNAKIVVASQLNKALCGLLTAPLGGAVLDAVLLLVANIGEQKAGQKLMSGLLSDVSVNGDPAVVGKVIGTLLVYGGSSVGVNIDNFLAEVTNPSSDDAKRSLALAVLGEAGLRMGEKSPLSPATFTAQFTYQSEKVPLAAAIALGRAGAGNIPVYLPAIFSAMDQGGNFKYLLLHSIKEILQQASTNSADISKYTKSIWDRLFSASQIEDNKAIGAECIGRLALIDPRTYMPELQYYLRDPTPSVRAMIIQAIRYTLPDNDETFDAVLKTSLVDSLGLMLRDPELENRRLALTTLNSAAHNKPDLIIPNLGVLMPLVMNDSVVKPELIRIVDMGPYKHKLDDGLEVRKSAYETLYSLMETAFSKINIIDFYNRVIDGLKDEHDIRALSNLMLTKLVVLDPDETARRLDAIADCFRVILSIQLKENAVKQEIEKQEEASKSVLRVSLVLHSAIPRASSVLGNQASQHRVWRSYWEWIEKDFEPQLRALRDESKEMAG</sequence>
<dbReference type="Gene3D" id="1.25.10.10">
    <property type="entry name" value="Leucine-rich Repeat Variant"/>
    <property type="match status" value="1"/>
</dbReference>
<dbReference type="InterPro" id="IPR013932">
    <property type="entry name" value="TATA-bd_TIP120"/>
</dbReference>
<feature type="compositionally biased region" description="Acidic residues" evidence="4">
    <location>
        <begin position="367"/>
        <end position="402"/>
    </location>
</feature>
<organism evidence="6 7">
    <name type="scientific">Amylocarpus encephaloides</name>
    <dbReference type="NCBI Taxonomy" id="45428"/>
    <lineage>
        <taxon>Eukaryota</taxon>
        <taxon>Fungi</taxon>
        <taxon>Dikarya</taxon>
        <taxon>Ascomycota</taxon>
        <taxon>Pezizomycotina</taxon>
        <taxon>Leotiomycetes</taxon>
        <taxon>Helotiales</taxon>
        <taxon>Helotiales incertae sedis</taxon>
        <taxon>Amylocarpus</taxon>
    </lineage>
</organism>
<dbReference type="EMBL" id="MU251487">
    <property type="protein sequence ID" value="KAG9233768.1"/>
    <property type="molecule type" value="Genomic_DNA"/>
</dbReference>
<dbReference type="OrthoDB" id="6260732at2759"/>
<evidence type="ECO:0000259" key="5">
    <source>
        <dbReference type="Pfam" id="PF08623"/>
    </source>
</evidence>
<dbReference type="Proteomes" id="UP000824998">
    <property type="component" value="Unassembled WGS sequence"/>
</dbReference>
<gene>
    <name evidence="6" type="ORF">BJ875DRAFT_463323</name>
</gene>
<dbReference type="InterPro" id="IPR016024">
    <property type="entry name" value="ARM-type_fold"/>
</dbReference>
<evidence type="ECO:0000256" key="3">
    <source>
        <dbReference type="ARBA" id="ARBA00022786"/>
    </source>
</evidence>
<proteinExistence type="inferred from homology"/>
<keyword evidence="3" id="KW-0833">Ubl conjugation pathway</keyword>
<dbReference type="InterPro" id="IPR039852">
    <property type="entry name" value="CAND1/CAND2"/>
</dbReference>
<evidence type="ECO:0000313" key="7">
    <source>
        <dbReference type="Proteomes" id="UP000824998"/>
    </source>
</evidence>
<comment type="similarity">
    <text evidence="1">Belongs to the CAND family.</text>
</comment>
<feature type="domain" description="TATA-binding protein interacting (TIP20)" evidence="5">
    <location>
        <begin position="1159"/>
        <end position="1330"/>
    </location>
</feature>
<dbReference type="SUPFAM" id="SSF48371">
    <property type="entry name" value="ARM repeat"/>
    <property type="match status" value="1"/>
</dbReference>
<dbReference type="GO" id="GO:0010265">
    <property type="term" value="P:SCF complex assembly"/>
    <property type="evidence" value="ECO:0007669"/>
    <property type="project" value="InterPro"/>
</dbReference>
<dbReference type="InterPro" id="IPR011989">
    <property type="entry name" value="ARM-like"/>
</dbReference>
<reference evidence="6" key="1">
    <citation type="journal article" date="2021" name="IMA Fungus">
        <title>Genomic characterization of three marine fungi, including Emericellopsis atlantica sp. nov. with signatures of a generalist lifestyle and marine biomass degradation.</title>
        <authorList>
            <person name="Hagestad O.C."/>
            <person name="Hou L."/>
            <person name="Andersen J.H."/>
            <person name="Hansen E.H."/>
            <person name="Altermark B."/>
            <person name="Li C."/>
            <person name="Kuhnert E."/>
            <person name="Cox R.J."/>
            <person name="Crous P.W."/>
            <person name="Spatafora J.W."/>
            <person name="Lail K."/>
            <person name="Amirebrahimi M."/>
            <person name="Lipzen A."/>
            <person name="Pangilinan J."/>
            <person name="Andreopoulos W."/>
            <person name="Hayes R.D."/>
            <person name="Ng V."/>
            <person name="Grigoriev I.V."/>
            <person name="Jackson S.A."/>
            <person name="Sutton T.D.S."/>
            <person name="Dobson A.D.W."/>
            <person name="Rama T."/>
        </authorList>
    </citation>
    <scope>NUCLEOTIDE SEQUENCE</scope>
    <source>
        <strain evidence="6">TRa018bII</strain>
    </source>
</reference>
<evidence type="ECO:0000256" key="2">
    <source>
        <dbReference type="ARBA" id="ARBA00022737"/>
    </source>
</evidence>
<keyword evidence="7" id="KW-1185">Reference proteome</keyword>
<name>A0A9P7YH25_9HELO</name>
<evidence type="ECO:0000256" key="4">
    <source>
        <dbReference type="SAM" id="MobiDB-lite"/>
    </source>
</evidence>
<dbReference type="Pfam" id="PF25782">
    <property type="entry name" value="TPR_CAND1"/>
    <property type="match status" value="1"/>
</dbReference>
<evidence type="ECO:0000313" key="6">
    <source>
        <dbReference type="EMBL" id="KAG9233768.1"/>
    </source>
</evidence>
<evidence type="ECO:0000256" key="1">
    <source>
        <dbReference type="ARBA" id="ARBA00007657"/>
    </source>
</evidence>